<comment type="similarity">
    <text evidence="1">Belongs to the bacterial/plant glucose-1-phosphate adenylyltransferase family.</text>
</comment>
<dbReference type="NCBIfam" id="NF002772">
    <property type="entry name" value="PRK02862.1"/>
    <property type="match status" value="1"/>
</dbReference>
<dbReference type="NCBIfam" id="TIGR02091">
    <property type="entry name" value="glgC"/>
    <property type="match status" value="1"/>
</dbReference>
<dbReference type="InterPro" id="IPR011004">
    <property type="entry name" value="Trimer_LpxA-like_sf"/>
</dbReference>
<evidence type="ECO:0000256" key="6">
    <source>
        <dbReference type="ARBA" id="ARBA00022840"/>
    </source>
</evidence>
<dbReference type="Proteomes" id="UP000237819">
    <property type="component" value="Unassembled WGS sequence"/>
</dbReference>
<evidence type="ECO:0000313" key="10">
    <source>
        <dbReference type="EMBL" id="PQO26640.1"/>
    </source>
</evidence>
<dbReference type="Pfam" id="PF25247">
    <property type="entry name" value="LbH_GLGC"/>
    <property type="match status" value="1"/>
</dbReference>
<accession>A0A2S8GLA6</accession>
<dbReference type="EMBL" id="PUHZ01000016">
    <property type="protein sequence ID" value="PQO45111.1"/>
    <property type="molecule type" value="Genomic_DNA"/>
</dbReference>
<dbReference type="InterPro" id="IPR029044">
    <property type="entry name" value="Nucleotide-diphossugar_trans"/>
</dbReference>
<dbReference type="EC" id="2.7.7.27" evidence="8"/>
<dbReference type="AlphaFoldDB" id="A0A2S8GLA6"/>
<dbReference type="Gene3D" id="2.160.10.10">
    <property type="entry name" value="Hexapeptide repeat proteins"/>
    <property type="match status" value="1"/>
</dbReference>
<dbReference type="GO" id="GO:0005978">
    <property type="term" value="P:glycogen biosynthetic process"/>
    <property type="evidence" value="ECO:0007669"/>
    <property type="project" value="UniProtKB-UniRule"/>
</dbReference>
<dbReference type="PANTHER" id="PTHR43523">
    <property type="entry name" value="GLUCOSE-1-PHOSPHATE ADENYLYLTRANSFERASE-RELATED"/>
    <property type="match status" value="1"/>
</dbReference>
<keyword evidence="6" id="KW-0067">ATP-binding</keyword>
<evidence type="ECO:0000256" key="3">
    <source>
        <dbReference type="ARBA" id="ARBA00022679"/>
    </source>
</evidence>
<evidence type="ECO:0000313" key="11">
    <source>
        <dbReference type="EMBL" id="PQO45111.1"/>
    </source>
</evidence>
<evidence type="ECO:0000256" key="2">
    <source>
        <dbReference type="ARBA" id="ARBA00022600"/>
    </source>
</evidence>
<dbReference type="Proteomes" id="UP000239388">
    <property type="component" value="Unassembled WGS sequence"/>
</dbReference>
<name>A0A2S8GLA6_9BACT</name>
<dbReference type="InterPro" id="IPR005835">
    <property type="entry name" value="NTP_transferase_dom"/>
</dbReference>
<keyword evidence="7" id="KW-0119">Carbohydrate metabolism</keyword>
<evidence type="ECO:0000313" key="12">
    <source>
        <dbReference type="Proteomes" id="UP000237819"/>
    </source>
</evidence>
<dbReference type="InterPro" id="IPR011831">
    <property type="entry name" value="ADP-Glc_PPase"/>
</dbReference>
<evidence type="ECO:0000313" key="13">
    <source>
        <dbReference type="Proteomes" id="UP000239388"/>
    </source>
</evidence>
<dbReference type="InterPro" id="IPR005836">
    <property type="entry name" value="ADP_Glu_pyroP_CS"/>
</dbReference>
<dbReference type="CDD" id="cd02508">
    <property type="entry name" value="ADP_Glucose_PP"/>
    <property type="match status" value="1"/>
</dbReference>
<evidence type="ECO:0000259" key="9">
    <source>
        <dbReference type="Pfam" id="PF00483"/>
    </source>
</evidence>
<dbReference type="SUPFAM" id="SSF51161">
    <property type="entry name" value="Trimeric LpxA-like enzymes"/>
    <property type="match status" value="1"/>
</dbReference>
<organism evidence="11 12">
    <name type="scientific">Blastopirellula marina</name>
    <dbReference type="NCBI Taxonomy" id="124"/>
    <lineage>
        <taxon>Bacteria</taxon>
        <taxon>Pseudomonadati</taxon>
        <taxon>Planctomycetota</taxon>
        <taxon>Planctomycetia</taxon>
        <taxon>Pirellulales</taxon>
        <taxon>Pirellulaceae</taxon>
        <taxon>Blastopirellula</taxon>
    </lineage>
</organism>
<comment type="caution">
    <text evidence="11">The sequence shown here is derived from an EMBL/GenBank/DDBJ whole genome shotgun (WGS) entry which is preliminary data.</text>
</comment>
<dbReference type="PROSITE" id="PS00808">
    <property type="entry name" value="ADP_GLC_PYROPHOSPH_1"/>
    <property type="match status" value="1"/>
</dbReference>
<keyword evidence="5" id="KW-0547">Nucleotide-binding</keyword>
<evidence type="ECO:0000256" key="1">
    <source>
        <dbReference type="ARBA" id="ARBA00010443"/>
    </source>
</evidence>
<dbReference type="GO" id="GO:0008878">
    <property type="term" value="F:glucose-1-phosphate adenylyltransferase activity"/>
    <property type="evidence" value="ECO:0007669"/>
    <property type="project" value="UniProtKB-UniRule"/>
</dbReference>
<evidence type="ECO:0000256" key="4">
    <source>
        <dbReference type="ARBA" id="ARBA00022695"/>
    </source>
</evidence>
<dbReference type="OrthoDB" id="9801810at2"/>
<dbReference type="EMBL" id="PUIB01000030">
    <property type="protein sequence ID" value="PQO26640.1"/>
    <property type="molecule type" value="Genomic_DNA"/>
</dbReference>
<gene>
    <name evidence="11" type="ORF">C5Y93_16390</name>
    <name evidence="10" type="ORF">C5Y98_30130</name>
</gene>
<dbReference type="PANTHER" id="PTHR43523:SF12">
    <property type="entry name" value="GLUCOSE-1-PHOSPHATE ADENYLYLTRANSFERASE LARGE SUBUNIT 1, CHLOROPLASTIC-RELATED"/>
    <property type="match status" value="1"/>
</dbReference>
<dbReference type="Pfam" id="PF00483">
    <property type="entry name" value="NTP_transferase"/>
    <property type="match status" value="1"/>
</dbReference>
<dbReference type="PROSITE" id="PS00809">
    <property type="entry name" value="ADP_GLC_PYROPHOSPH_2"/>
    <property type="match status" value="1"/>
</dbReference>
<dbReference type="GO" id="GO:0005524">
    <property type="term" value="F:ATP binding"/>
    <property type="evidence" value="ECO:0007669"/>
    <property type="project" value="UniProtKB-KW"/>
</dbReference>
<keyword evidence="2" id="KW-0321">Glycogen metabolism</keyword>
<dbReference type="SUPFAM" id="SSF53448">
    <property type="entry name" value="Nucleotide-diphospho-sugar transferases"/>
    <property type="match status" value="1"/>
</dbReference>
<dbReference type="RefSeq" id="WP_105336511.1">
    <property type="nucleotide sequence ID" value="NZ_PUHZ01000016.1"/>
</dbReference>
<dbReference type="Gene3D" id="3.90.550.10">
    <property type="entry name" value="Spore Coat Polysaccharide Biosynthesis Protein SpsA, Chain A"/>
    <property type="match status" value="1"/>
</dbReference>
<keyword evidence="4 11" id="KW-0548">Nucleotidyltransferase</keyword>
<proteinExistence type="inferred from homology"/>
<dbReference type="CDD" id="cd04651">
    <property type="entry name" value="LbH_G1P_AT_C"/>
    <property type="match status" value="1"/>
</dbReference>
<evidence type="ECO:0000256" key="8">
    <source>
        <dbReference type="NCBIfam" id="TIGR02091"/>
    </source>
</evidence>
<sequence length="430" mass="47967">MRNVISLVLGGGRGTRLYPLTKYRSKPAVPLAGKYRLIDIPLSNCINSDLNRIYVLTQFLSVSLHRHIRQTYRFDNFRGGFVELLAAQQTGNEATDWYQGTADAVRKNLKYIQQYGTDYVLILAGDQLYRMDFRKMLETHIKSGADVTIAGIPVSRDDAKSLGIMRLDETGRVVGFVEKPQTQEDLELVTMPPEKLEALGVKSQGRDCLASMGIYLFNRDTLVDVLEKTDYEDFGREIFPAAIRSRHVQLHAFDDYWEDIGTIRAFYEANLSLASPNPPFSFSDEDEPIYSRARFLPPTLMSEVTIKASQIADGCRIGAGCVIDNSVVGLRSLIGENVTIKDSVLMGADYYETENELEDHRNCKRPPLGIGSGSVIQGAIIDKNCNIGKNVRIVNDLGIEDKEYEVGVTVVEGIPCVEKGAHIPDGWKLT</sequence>
<protein>
    <recommendedName>
        <fullName evidence="8">Glucose-1-phosphate adenylyltransferase</fullName>
        <ecNumber evidence="8">2.7.7.27</ecNumber>
    </recommendedName>
</protein>
<evidence type="ECO:0000256" key="5">
    <source>
        <dbReference type="ARBA" id="ARBA00022741"/>
    </source>
</evidence>
<evidence type="ECO:0000256" key="7">
    <source>
        <dbReference type="ARBA" id="ARBA00023277"/>
    </source>
</evidence>
<keyword evidence="3 11" id="KW-0808">Transferase</keyword>
<reference evidence="12 13" key="1">
    <citation type="submission" date="2018-02" db="EMBL/GenBank/DDBJ databases">
        <title>Comparative genomes isolates from brazilian mangrove.</title>
        <authorList>
            <person name="Araujo J.E."/>
            <person name="Taketani R.G."/>
            <person name="Silva M.C.P."/>
            <person name="Loureco M.V."/>
            <person name="Andreote F.D."/>
        </authorList>
    </citation>
    <scope>NUCLEOTIDE SEQUENCE [LARGE SCALE GENOMIC DNA]</scope>
    <source>
        <strain evidence="10 13">NAP PRIS-MGV</strain>
        <strain evidence="11 12">Nap-Phe MGV</strain>
    </source>
</reference>
<dbReference type="UniPathway" id="UPA00164"/>
<feature type="domain" description="Nucleotidyl transferase" evidence="9">
    <location>
        <begin position="6"/>
        <end position="273"/>
    </location>
</feature>